<feature type="domain" description="Tyrosinase copper-binding" evidence="3">
    <location>
        <begin position="27"/>
        <end position="44"/>
    </location>
</feature>
<dbReference type="Gene3D" id="1.10.1280.10">
    <property type="entry name" value="Di-copper center containing domain from catechol oxidase"/>
    <property type="match status" value="1"/>
</dbReference>
<dbReference type="Pfam" id="PF00264">
    <property type="entry name" value="Tyrosinase"/>
    <property type="match status" value="1"/>
</dbReference>
<evidence type="ECO:0000256" key="1">
    <source>
        <dbReference type="ARBA" id="ARBA00022723"/>
    </source>
</evidence>
<reference evidence="5 6" key="1">
    <citation type="submission" date="2017-03" db="EMBL/GenBank/DDBJ databases">
        <title>WGS assembly of Porphyra umbilicalis.</title>
        <authorList>
            <person name="Brawley S.H."/>
            <person name="Blouin N.A."/>
            <person name="Ficko-Blean E."/>
            <person name="Wheeler G.L."/>
            <person name="Lohr M."/>
            <person name="Goodson H.V."/>
            <person name="Jenkins J.W."/>
            <person name="Blaby-Haas C.E."/>
            <person name="Helliwell K.E."/>
            <person name="Chan C."/>
            <person name="Marriage T."/>
            <person name="Bhattacharya D."/>
            <person name="Klein A.S."/>
            <person name="Badis Y."/>
            <person name="Brodie J."/>
            <person name="Cao Y."/>
            <person name="Collen J."/>
            <person name="Dittami S.M."/>
            <person name="Gachon C.M."/>
            <person name="Green B.R."/>
            <person name="Karpowicz S."/>
            <person name="Kim J.W."/>
            <person name="Kudahl U."/>
            <person name="Lin S."/>
            <person name="Michel G."/>
            <person name="Mittag M."/>
            <person name="Olson B.J."/>
            <person name="Pangilinan J."/>
            <person name="Peng Y."/>
            <person name="Qiu H."/>
            <person name="Shu S."/>
            <person name="Singer J.T."/>
            <person name="Smith A.G."/>
            <person name="Sprecher B.N."/>
            <person name="Wagner V."/>
            <person name="Wang W."/>
            <person name="Wang Z.-Y."/>
            <person name="Yan J."/>
            <person name="Yarish C."/>
            <person name="Zoeuner-Riek S."/>
            <person name="Zhuang Y."/>
            <person name="Zou Y."/>
            <person name="Lindquist E.A."/>
            <person name="Grimwood J."/>
            <person name="Barry K."/>
            <person name="Rokhsar D.S."/>
            <person name="Schmutz J."/>
            <person name="Stiller J.W."/>
            <person name="Grossman A.R."/>
            <person name="Prochnik S.E."/>
        </authorList>
    </citation>
    <scope>NUCLEOTIDE SEQUENCE [LARGE SCALE GENOMIC DNA]</scope>
    <source>
        <strain evidence="5">4086291</strain>
    </source>
</reference>
<accession>A0A1X6NLJ2</accession>
<dbReference type="SUPFAM" id="SSF48056">
    <property type="entry name" value="Di-copper centre-containing domain"/>
    <property type="match status" value="1"/>
</dbReference>
<dbReference type="GO" id="GO:0046872">
    <property type="term" value="F:metal ion binding"/>
    <property type="evidence" value="ECO:0007669"/>
    <property type="project" value="UniProtKB-KW"/>
</dbReference>
<dbReference type="AlphaFoldDB" id="A0A1X6NLJ2"/>
<proteinExistence type="predicted"/>
<evidence type="ECO:0000259" key="3">
    <source>
        <dbReference type="PROSITE" id="PS00497"/>
    </source>
</evidence>
<gene>
    <name evidence="5" type="ORF">BU14_1478s0002</name>
</gene>
<dbReference type="GO" id="GO:0016491">
    <property type="term" value="F:oxidoreductase activity"/>
    <property type="evidence" value="ECO:0007669"/>
    <property type="project" value="InterPro"/>
</dbReference>
<feature type="domain" description="Tyrosinase copper-binding" evidence="4">
    <location>
        <begin position="178"/>
        <end position="189"/>
    </location>
</feature>
<evidence type="ECO:0000256" key="2">
    <source>
        <dbReference type="ARBA" id="ARBA00023008"/>
    </source>
</evidence>
<keyword evidence="2" id="KW-0186">Copper</keyword>
<organism evidence="5 6">
    <name type="scientific">Porphyra umbilicalis</name>
    <name type="common">Purple laver</name>
    <name type="synonym">Red alga</name>
    <dbReference type="NCBI Taxonomy" id="2786"/>
    <lineage>
        <taxon>Eukaryota</taxon>
        <taxon>Rhodophyta</taxon>
        <taxon>Bangiophyceae</taxon>
        <taxon>Bangiales</taxon>
        <taxon>Bangiaceae</taxon>
        <taxon>Porphyra</taxon>
    </lineage>
</organism>
<dbReference type="PANTHER" id="PTHR11474:SF126">
    <property type="entry name" value="TYROSINASE-LIKE PROTEIN TYR-1-RELATED"/>
    <property type="match status" value="1"/>
</dbReference>
<dbReference type="OrthoDB" id="6132182at2759"/>
<dbReference type="InterPro" id="IPR008922">
    <property type="entry name" value="Di-copper_centre_dom_sf"/>
</dbReference>
<dbReference type="InterPro" id="IPR050316">
    <property type="entry name" value="Tyrosinase/Hemocyanin"/>
</dbReference>
<evidence type="ECO:0000313" key="5">
    <source>
        <dbReference type="EMBL" id="OSX69475.1"/>
    </source>
</evidence>
<keyword evidence="6" id="KW-1185">Reference proteome</keyword>
<keyword evidence="1" id="KW-0479">Metal-binding</keyword>
<protein>
    <recommendedName>
        <fullName evidence="3 4">Tyrosinase copper-binding domain-containing protein</fullName>
    </recommendedName>
</protein>
<name>A0A1X6NLJ2_PORUM</name>
<dbReference type="PRINTS" id="PR00092">
    <property type="entry name" value="TYROSINASE"/>
</dbReference>
<evidence type="ECO:0000313" key="6">
    <source>
        <dbReference type="Proteomes" id="UP000218209"/>
    </source>
</evidence>
<dbReference type="InterPro" id="IPR002227">
    <property type="entry name" value="Tyrosinase_Cu-bd"/>
</dbReference>
<dbReference type="PANTHER" id="PTHR11474">
    <property type="entry name" value="TYROSINASE FAMILY MEMBER"/>
    <property type="match status" value="1"/>
</dbReference>
<dbReference type="PROSITE" id="PS00497">
    <property type="entry name" value="TYROSINASE_1"/>
    <property type="match status" value="1"/>
</dbReference>
<dbReference type="PROSITE" id="PS00498">
    <property type="entry name" value="TYROSINASE_2"/>
    <property type="match status" value="1"/>
</dbReference>
<evidence type="ECO:0000259" key="4">
    <source>
        <dbReference type="PROSITE" id="PS00498"/>
    </source>
</evidence>
<sequence>MRTFMDRADESVDDFVAIHRLHARAVHGGPIFLPWHRLFLLDFEDALRVVDPSVVLPYWQWTVSWEDPAMSPVWSPDFLGGATSGGCIADGLFADMRTTFPTSRCVRRGFNSDTPRGMGRIRFEEPSVLAELVTGFSNYSTFVRALEFAHGAPHAAIGGALLRSDRGDMFSLFTAAADPSFYVHHAFVDKLWADRQATPGKSATEYGGTFRGRRVSSTDTLAPFNATVADAMALPCVSYAPMRSRLAARGRSARARAAAEAKAETRRATPLTWAQAVALVEATNGDKVWAMELFARANRVPEDILQAQKAALKKVEVVATVKGTTAAACGDFYV</sequence>
<dbReference type="Proteomes" id="UP000218209">
    <property type="component" value="Unassembled WGS sequence"/>
</dbReference>
<dbReference type="EMBL" id="KV919534">
    <property type="protein sequence ID" value="OSX69475.1"/>
    <property type="molecule type" value="Genomic_DNA"/>
</dbReference>